<keyword evidence="2" id="KW-0732">Signal</keyword>
<feature type="compositionally biased region" description="Basic and acidic residues" evidence="1">
    <location>
        <begin position="84"/>
        <end position="94"/>
    </location>
</feature>
<evidence type="ECO:0000313" key="4">
    <source>
        <dbReference type="EMBL" id="OEL37369.1"/>
    </source>
</evidence>
<reference evidence="4 5" key="1">
    <citation type="submission" date="2016-09" db="EMBL/GenBank/DDBJ databases">
        <title>The draft genome of Dichanthelium oligosanthes: A C3 panicoid grass species.</title>
        <authorList>
            <person name="Studer A.J."/>
            <person name="Schnable J.C."/>
            <person name="Brutnell T.P."/>
        </authorList>
    </citation>
    <scope>NUCLEOTIDE SEQUENCE [LARGE SCALE GENOMIC DNA]</scope>
    <source>
        <strain evidence="5">cv. Kellogg 1175</strain>
        <tissue evidence="4">Leaf</tissue>
    </source>
</reference>
<comment type="caution">
    <text evidence="4">The sequence shown here is derived from an EMBL/GenBank/DDBJ whole genome shotgun (WGS) entry which is preliminary data.</text>
</comment>
<dbReference type="PROSITE" id="PS51277">
    <property type="entry name" value="BURP"/>
    <property type="match status" value="1"/>
</dbReference>
<dbReference type="PANTHER" id="PTHR31236:SF3">
    <property type="entry name" value="BURP DOMAIN-CONTAINING PROTEIN 15"/>
    <property type="match status" value="1"/>
</dbReference>
<dbReference type="AlphaFoldDB" id="A0A1E5WIZ5"/>
<gene>
    <name evidence="4" type="ORF">BAE44_0001618</name>
</gene>
<evidence type="ECO:0000256" key="1">
    <source>
        <dbReference type="SAM" id="MobiDB-lite"/>
    </source>
</evidence>
<feature type="signal peptide" evidence="2">
    <location>
        <begin position="1"/>
        <end position="15"/>
    </location>
</feature>
<dbReference type="STRING" id="888268.A0A1E5WIZ5"/>
<feature type="domain" description="BURP" evidence="3">
    <location>
        <begin position="34"/>
        <end position="258"/>
    </location>
</feature>
<feature type="chain" id="PRO_5013131124" evidence="2">
    <location>
        <begin position="16"/>
        <end position="265"/>
    </location>
</feature>
<accession>A0A1E5WIZ5</accession>
<evidence type="ECO:0000313" key="5">
    <source>
        <dbReference type="Proteomes" id="UP000095767"/>
    </source>
</evidence>
<organism evidence="4 5">
    <name type="scientific">Dichanthelium oligosanthes</name>
    <dbReference type="NCBI Taxonomy" id="888268"/>
    <lineage>
        <taxon>Eukaryota</taxon>
        <taxon>Viridiplantae</taxon>
        <taxon>Streptophyta</taxon>
        <taxon>Embryophyta</taxon>
        <taxon>Tracheophyta</taxon>
        <taxon>Spermatophyta</taxon>
        <taxon>Magnoliopsida</taxon>
        <taxon>Liliopsida</taxon>
        <taxon>Poales</taxon>
        <taxon>Poaceae</taxon>
        <taxon>PACMAD clade</taxon>
        <taxon>Panicoideae</taxon>
        <taxon>Panicodae</taxon>
        <taxon>Paniceae</taxon>
        <taxon>Dichantheliinae</taxon>
        <taxon>Dichanthelium</taxon>
    </lineage>
</organism>
<proteinExistence type="predicted"/>
<protein>
    <submittedName>
        <fullName evidence="4">BURP domain-containing protein 15</fullName>
    </submittedName>
</protein>
<sequence>MACLVLLLVAAAVLTAPPGRLTHAAPTPSSSPEAFWRAALPGAPMPESIRELLRRPSAEVNAPTAGDEDVRGDDPPPPMNFNYDDYRASPESRDQVATAGPPAKAPEHLGDARKAGTAPTVFFLEDAVRVGGSLPFRRAANDEASHPLELYTVRAVRAVEGSSFVVCHRDAAGSDGGGGAVYGCRGVSPARAYAVDVAAEYGGGAVTATVVCHTADDTSMWYPARAALGLIDVKKPGGEGEAVVCHAVIGAQVLPVKNDESPSSA</sequence>
<evidence type="ECO:0000259" key="3">
    <source>
        <dbReference type="PROSITE" id="PS51277"/>
    </source>
</evidence>
<evidence type="ECO:0000256" key="2">
    <source>
        <dbReference type="SAM" id="SignalP"/>
    </source>
</evidence>
<dbReference type="InterPro" id="IPR044816">
    <property type="entry name" value="BURP"/>
</dbReference>
<dbReference type="PANTHER" id="PTHR31236">
    <property type="entry name" value="BURP DOMAIN PROTEIN USPL1-LIKE"/>
    <property type="match status" value="1"/>
</dbReference>
<keyword evidence="5" id="KW-1185">Reference proteome</keyword>
<dbReference type="EMBL" id="LWDX02005829">
    <property type="protein sequence ID" value="OEL37369.1"/>
    <property type="molecule type" value="Genomic_DNA"/>
</dbReference>
<name>A0A1E5WIZ5_9POAL</name>
<dbReference type="InterPro" id="IPR004873">
    <property type="entry name" value="BURP_dom"/>
</dbReference>
<dbReference type="Pfam" id="PF03181">
    <property type="entry name" value="BURP"/>
    <property type="match status" value="1"/>
</dbReference>
<dbReference type="OrthoDB" id="1909293at2759"/>
<dbReference type="Proteomes" id="UP000095767">
    <property type="component" value="Unassembled WGS sequence"/>
</dbReference>
<feature type="region of interest" description="Disordered" evidence="1">
    <location>
        <begin position="57"/>
        <end position="111"/>
    </location>
</feature>